<name>A0A381NDK3_9ZZZZ</name>
<dbReference type="EMBL" id="UINC01000287">
    <property type="protein sequence ID" value="SUZ52646.1"/>
    <property type="molecule type" value="Genomic_DNA"/>
</dbReference>
<dbReference type="AlphaFoldDB" id="A0A381NDK3"/>
<protein>
    <submittedName>
        <fullName evidence="1">Uncharacterized protein</fullName>
    </submittedName>
</protein>
<organism evidence="1">
    <name type="scientific">marine metagenome</name>
    <dbReference type="NCBI Taxonomy" id="408172"/>
    <lineage>
        <taxon>unclassified sequences</taxon>
        <taxon>metagenomes</taxon>
        <taxon>ecological metagenomes</taxon>
    </lineage>
</organism>
<proteinExistence type="predicted"/>
<sequence length="39" mass="4519">MKQTGKTSRNEYDHSKPLIPVTICLEQSVWKFQGRSPDL</sequence>
<evidence type="ECO:0000313" key="1">
    <source>
        <dbReference type="EMBL" id="SUZ52646.1"/>
    </source>
</evidence>
<gene>
    <name evidence="1" type="ORF">METZ01_LOCUS5500</name>
</gene>
<accession>A0A381NDK3</accession>
<reference evidence="1" key="1">
    <citation type="submission" date="2018-05" db="EMBL/GenBank/DDBJ databases">
        <authorList>
            <person name="Lanie J.A."/>
            <person name="Ng W.-L."/>
            <person name="Kazmierczak K.M."/>
            <person name="Andrzejewski T.M."/>
            <person name="Davidsen T.M."/>
            <person name="Wayne K.J."/>
            <person name="Tettelin H."/>
            <person name="Glass J.I."/>
            <person name="Rusch D."/>
            <person name="Podicherti R."/>
            <person name="Tsui H.-C.T."/>
            <person name="Winkler M.E."/>
        </authorList>
    </citation>
    <scope>NUCLEOTIDE SEQUENCE</scope>
</reference>